<keyword evidence="5" id="KW-0812">Transmembrane</keyword>
<dbReference type="Proteomes" id="UP000886741">
    <property type="component" value="Unassembled WGS sequence"/>
</dbReference>
<dbReference type="Pfam" id="PF00015">
    <property type="entry name" value="MCPsignal"/>
    <property type="match status" value="1"/>
</dbReference>
<dbReference type="PROSITE" id="PS50111">
    <property type="entry name" value="CHEMOTAXIS_TRANSDUC_2"/>
    <property type="match status" value="1"/>
</dbReference>
<evidence type="ECO:0000256" key="5">
    <source>
        <dbReference type="SAM" id="Phobius"/>
    </source>
</evidence>
<feature type="transmembrane region" description="Helical" evidence="5">
    <location>
        <begin position="297"/>
        <end position="316"/>
    </location>
</feature>
<dbReference type="SMART" id="SM00304">
    <property type="entry name" value="HAMP"/>
    <property type="match status" value="2"/>
</dbReference>
<evidence type="ECO:0000256" key="2">
    <source>
        <dbReference type="ARBA" id="ARBA00029447"/>
    </source>
</evidence>
<dbReference type="PANTHER" id="PTHR43531">
    <property type="entry name" value="PROTEIN ICFG"/>
    <property type="match status" value="1"/>
</dbReference>
<keyword evidence="5" id="KW-0472">Membrane</keyword>
<feature type="region of interest" description="Disordered" evidence="4">
    <location>
        <begin position="468"/>
        <end position="490"/>
    </location>
</feature>
<dbReference type="GO" id="GO:0005886">
    <property type="term" value="C:plasma membrane"/>
    <property type="evidence" value="ECO:0007669"/>
    <property type="project" value="TreeGrafter"/>
</dbReference>
<comment type="similarity">
    <text evidence="2">Belongs to the methyl-accepting chemotaxis (MCP) protein family.</text>
</comment>
<dbReference type="AlphaFoldDB" id="A0A9D1F896"/>
<dbReference type="Gene3D" id="3.30.450.20">
    <property type="entry name" value="PAS domain"/>
    <property type="match status" value="2"/>
</dbReference>
<dbReference type="CDD" id="cd12913">
    <property type="entry name" value="PDC1_MCP_like"/>
    <property type="match status" value="1"/>
</dbReference>
<gene>
    <name evidence="8" type="ORF">IAA83_02280</name>
</gene>
<keyword evidence="5" id="KW-1133">Transmembrane helix</keyword>
<dbReference type="GO" id="GO:0007165">
    <property type="term" value="P:signal transduction"/>
    <property type="evidence" value="ECO:0007669"/>
    <property type="project" value="UniProtKB-KW"/>
</dbReference>
<dbReference type="Gene3D" id="1.10.287.950">
    <property type="entry name" value="Methyl-accepting chemotaxis protein"/>
    <property type="match status" value="1"/>
</dbReference>
<feature type="region of interest" description="Disordered" evidence="4">
    <location>
        <begin position="668"/>
        <end position="693"/>
    </location>
</feature>
<evidence type="ECO:0000256" key="1">
    <source>
        <dbReference type="ARBA" id="ARBA00022500"/>
    </source>
</evidence>
<dbReference type="InterPro" id="IPR051310">
    <property type="entry name" value="MCP_chemotaxis"/>
</dbReference>
<dbReference type="EMBL" id="DVJJ01000041">
    <property type="protein sequence ID" value="HIS64183.1"/>
    <property type="molecule type" value="Genomic_DNA"/>
</dbReference>
<reference evidence="8" key="1">
    <citation type="submission" date="2020-10" db="EMBL/GenBank/DDBJ databases">
        <authorList>
            <person name="Gilroy R."/>
        </authorList>
    </citation>
    <scope>NUCLEOTIDE SEQUENCE</scope>
    <source>
        <strain evidence="8">ChiBcec16-1751</strain>
    </source>
</reference>
<dbReference type="CDD" id="cd11386">
    <property type="entry name" value="MCP_signal"/>
    <property type="match status" value="1"/>
</dbReference>
<reference evidence="8" key="2">
    <citation type="journal article" date="2021" name="PeerJ">
        <title>Extensive microbial diversity within the chicken gut microbiome revealed by metagenomics and culture.</title>
        <authorList>
            <person name="Gilroy R."/>
            <person name="Ravi A."/>
            <person name="Getino M."/>
            <person name="Pursley I."/>
            <person name="Horton D.L."/>
            <person name="Alikhan N.F."/>
            <person name="Baker D."/>
            <person name="Gharbi K."/>
            <person name="Hall N."/>
            <person name="Watson M."/>
            <person name="Adriaenssens E.M."/>
            <person name="Foster-Nyarko E."/>
            <person name="Jarju S."/>
            <person name="Secka A."/>
            <person name="Antonio M."/>
            <person name="Oren A."/>
            <person name="Chaudhuri R.R."/>
            <person name="La Ragione R."/>
            <person name="Hildebrand F."/>
            <person name="Pallen M.J."/>
        </authorList>
    </citation>
    <scope>NUCLEOTIDE SEQUENCE</scope>
    <source>
        <strain evidence="8">ChiBcec16-1751</strain>
    </source>
</reference>
<dbReference type="InterPro" id="IPR004090">
    <property type="entry name" value="Chemotax_Me-accpt_rcpt"/>
</dbReference>
<evidence type="ECO:0000256" key="4">
    <source>
        <dbReference type="SAM" id="MobiDB-lite"/>
    </source>
</evidence>
<dbReference type="PROSITE" id="PS50885">
    <property type="entry name" value="HAMP"/>
    <property type="match status" value="1"/>
</dbReference>
<dbReference type="Gene3D" id="6.10.340.10">
    <property type="match status" value="1"/>
</dbReference>
<dbReference type="PRINTS" id="PR00260">
    <property type="entry name" value="CHEMTRNSDUCR"/>
</dbReference>
<organism evidence="8 9">
    <name type="scientific">Candidatus Avoscillospira avistercoris</name>
    <dbReference type="NCBI Taxonomy" id="2840707"/>
    <lineage>
        <taxon>Bacteria</taxon>
        <taxon>Bacillati</taxon>
        <taxon>Bacillota</taxon>
        <taxon>Clostridia</taxon>
        <taxon>Eubacteriales</taxon>
        <taxon>Oscillospiraceae</taxon>
        <taxon>Oscillospiraceae incertae sedis</taxon>
        <taxon>Candidatus Avoscillospira</taxon>
    </lineage>
</organism>
<feature type="domain" description="HAMP" evidence="7">
    <location>
        <begin position="318"/>
        <end position="370"/>
    </location>
</feature>
<feature type="domain" description="Methyl-accepting transducer" evidence="6">
    <location>
        <begin position="423"/>
        <end position="652"/>
    </location>
</feature>
<evidence type="ECO:0000313" key="8">
    <source>
        <dbReference type="EMBL" id="HIS64183.1"/>
    </source>
</evidence>
<dbReference type="InterPro" id="IPR004089">
    <property type="entry name" value="MCPsignal_dom"/>
</dbReference>
<dbReference type="GO" id="GO:0004888">
    <property type="term" value="F:transmembrane signaling receptor activity"/>
    <property type="evidence" value="ECO:0007669"/>
    <property type="project" value="InterPro"/>
</dbReference>
<dbReference type="SUPFAM" id="SSF103190">
    <property type="entry name" value="Sensory domain-like"/>
    <property type="match status" value="1"/>
</dbReference>
<keyword evidence="3" id="KW-0807">Transducer</keyword>
<dbReference type="InterPro" id="IPR003660">
    <property type="entry name" value="HAMP_dom"/>
</dbReference>
<dbReference type="Pfam" id="PF22673">
    <property type="entry name" value="MCP-like_PDC_1"/>
    <property type="match status" value="1"/>
</dbReference>
<dbReference type="CDD" id="cd12912">
    <property type="entry name" value="PDC2_MCP_like"/>
    <property type="match status" value="1"/>
</dbReference>
<dbReference type="CDD" id="cd06225">
    <property type="entry name" value="HAMP"/>
    <property type="match status" value="1"/>
</dbReference>
<dbReference type="InterPro" id="IPR029151">
    <property type="entry name" value="Sensor-like_sf"/>
</dbReference>
<evidence type="ECO:0000256" key="3">
    <source>
        <dbReference type="PROSITE-ProRule" id="PRU00284"/>
    </source>
</evidence>
<dbReference type="SUPFAM" id="SSF58104">
    <property type="entry name" value="Methyl-accepting chemotaxis protein (MCP) signaling domain"/>
    <property type="match status" value="1"/>
</dbReference>
<evidence type="ECO:0000259" key="7">
    <source>
        <dbReference type="PROSITE" id="PS50885"/>
    </source>
</evidence>
<proteinExistence type="inferred from homology"/>
<accession>A0A9D1F896</accession>
<dbReference type="SMART" id="SM00283">
    <property type="entry name" value="MA"/>
    <property type="match status" value="1"/>
</dbReference>
<protein>
    <submittedName>
        <fullName evidence="8">HAMP domain-containing protein</fullName>
    </submittedName>
</protein>
<evidence type="ECO:0000313" key="9">
    <source>
        <dbReference type="Proteomes" id="UP000886741"/>
    </source>
</evidence>
<keyword evidence="1" id="KW-0145">Chemotaxis</keyword>
<feature type="compositionally biased region" description="Basic and acidic residues" evidence="4">
    <location>
        <begin position="674"/>
        <end position="693"/>
    </location>
</feature>
<dbReference type="GO" id="GO:0006935">
    <property type="term" value="P:chemotaxis"/>
    <property type="evidence" value="ECO:0007669"/>
    <property type="project" value="UniProtKB-KW"/>
</dbReference>
<dbReference type="PANTHER" id="PTHR43531:SF11">
    <property type="entry name" value="METHYL-ACCEPTING CHEMOTAXIS PROTEIN 3"/>
    <property type="match status" value="1"/>
</dbReference>
<comment type="caution">
    <text evidence="8">The sequence shown here is derived from an EMBL/GenBank/DDBJ whole genome shotgun (WGS) entry which is preliminary data.</text>
</comment>
<sequence>MVLLSAIGHLSAEKIIRSDAEREMTQSLEIVNEYISGALAQNQLVAETLARAAEVTHSQMEALQAAQGVTYAMDEAIYREILTDFVAANDDTFGGGIWFEPYAHRADREYYSPYCMRQNGTVQYVDNYSLGDGVYYTDQDWYTSVINTNQSAVWSAPYYDSFAKISMVTASAPIYQNGKLMGVATADVDLTSMQQMVTNLDIVYDGQAFLLDANGVYLAHEDSNKLLEQNIVEESNASLAQLGREILKNGTGSGSYTQDGKTYLAWYQQIPDNGWYIVSVASEDALMASTDALGTTLAWSCVGFSVALFVILLVYLRCRIIRPLNALDRTARQIAAGDLSVSVDHKAKYEFGRVNASLETMAAQLQLYIDYIRETSQVLGEMAEGNFDFKLRNQYTGEFAQVQKGMLNTQKRISDTLGSIYTAASEVSAGAEQMASGAQILSQGATEQASSIEQLAAAVQGVSREIGENARRTEEASSHGRTAGEHLNQSREKMRELVAAMAEIKETSAEIQGIIKTIDDIAFQTNILALNAAVEAARAGMAGKGFAVVADEVRSLAGKSAEASQSTQQMIEKSIHAVENGSSLAASAEQMLEETAQYANEIIETIGGIAGASAQQAKEITQITQGLDEISSVVQTNSATAEESAAASEELTGQATLLKNLTRRFRLANQPMEEPERVPDRTYDSPADSYEKY</sequence>
<name>A0A9D1F896_9FIRM</name>
<evidence type="ECO:0000259" key="6">
    <source>
        <dbReference type="PROSITE" id="PS50111"/>
    </source>
</evidence>
<dbReference type="Pfam" id="PF00672">
    <property type="entry name" value="HAMP"/>
    <property type="match status" value="1"/>
</dbReference>